<proteinExistence type="predicted"/>
<keyword evidence="2" id="KW-1185">Reference proteome</keyword>
<name>A0A2I2GK14_9EURO</name>
<evidence type="ECO:0000313" key="2">
    <source>
        <dbReference type="Proteomes" id="UP000234275"/>
    </source>
</evidence>
<dbReference type="VEuPathDB" id="FungiDB:P170DRAFT_125441"/>
<protein>
    <submittedName>
        <fullName evidence="1">Uncharacterized protein</fullName>
    </submittedName>
</protein>
<organism evidence="1 2">
    <name type="scientific">Aspergillus steynii IBT 23096</name>
    <dbReference type="NCBI Taxonomy" id="1392250"/>
    <lineage>
        <taxon>Eukaryota</taxon>
        <taxon>Fungi</taxon>
        <taxon>Dikarya</taxon>
        <taxon>Ascomycota</taxon>
        <taxon>Pezizomycotina</taxon>
        <taxon>Eurotiomycetes</taxon>
        <taxon>Eurotiomycetidae</taxon>
        <taxon>Eurotiales</taxon>
        <taxon>Aspergillaceae</taxon>
        <taxon>Aspergillus</taxon>
        <taxon>Aspergillus subgen. Circumdati</taxon>
    </lineage>
</organism>
<dbReference type="Proteomes" id="UP000234275">
    <property type="component" value="Unassembled WGS sequence"/>
</dbReference>
<sequence>MMLNNGPYRILNYIMSLSEKCTKPLPATCPEPIRSDLYTLQEKRNAWVLQVKQTPPCHLPKDIFLTPSPGSNRCFISRHRIGRVRASWVCTGFLNDLPSTVPDSADINCRSNRDACATKGHDFDSETVPYYLVDSWIQPHFPHLPATLSEIRSQSEPRKSVLECYRYLSLN</sequence>
<dbReference type="EMBL" id="MSFO01000002">
    <property type="protein sequence ID" value="PLB53212.1"/>
    <property type="molecule type" value="Genomic_DNA"/>
</dbReference>
<gene>
    <name evidence="1" type="ORF">P170DRAFT_125441</name>
</gene>
<reference evidence="1 2" key="1">
    <citation type="submission" date="2016-12" db="EMBL/GenBank/DDBJ databases">
        <title>The genomes of Aspergillus section Nigri reveals drivers in fungal speciation.</title>
        <authorList>
            <consortium name="DOE Joint Genome Institute"/>
            <person name="Vesth T.C."/>
            <person name="Nybo J."/>
            <person name="Theobald S."/>
            <person name="Brandl J."/>
            <person name="Frisvad J.C."/>
            <person name="Nielsen K.F."/>
            <person name="Lyhne E.K."/>
            <person name="Kogle M.E."/>
            <person name="Kuo A."/>
            <person name="Riley R."/>
            <person name="Clum A."/>
            <person name="Nolan M."/>
            <person name="Lipzen A."/>
            <person name="Salamov A."/>
            <person name="Henrissat B."/>
            <person name="Wiebenga A."/>
            <person name="De Vries R.P."/>
            <person name="Grigoriev I.V."/>
            <person name="Mortensen U.H."/>
            <person name="Andersen M.R."/>
            <person name="Baker S.E."/>
        </authorList>
    </citation>
    <scope>NUCLEOTIDE SEQUENCE [LARGE SCALE GENOMIC DNA]</scope>
    <source>
        <strain evidence="1 2">IBT 23096</strain>
    </source>
</reference>
<accession>A0A2I2GK14</accession>
<evidence type="ECO:0000313" key="1">
    <source>
        <dbReference type="EMBL" id="PLB53212.1"/>
    </source>
</evidence>
<dbReference type="AlphaFoldDB" id="A0A2I2GK14"/>
<dbReference type="GeneID" id="36550078"/>
<comment type="caution">
    <text evidence="1">The sequence shown here is derived from an EMBL/GenBank/DDBJ whole genome shotgun (WGS) entry which is preliminary data.</text>
</comment>
<dbReference type="RefSeq" id="XP_024708514.1">
    <property type="nucleotide sequence ID" value="XM_024842383.1"/>
</dbReference>